<sequence>MFKGLTKDLTGTADICNTAKDFSKLHANSYLLPGEDILFAFESAKEEFAFTNEALIMTLGENATTTRKLVQRATYRDCPISAVLFETTGRVDRDCEIKFRIGEYDVSIDIARKEEEFVKGFYKTLLLLAREQKSRARSWGQAEKGLDDAADSLKIMAGHDLVSQASGAAAWLEDAFQQRNPRCYREVITSAMAQTVAEGKKVYPLKISGWHFGFRTRDAMGNTNSAIKGLASDIAGTTGICDVVTDVSSAWAASYLLPGEEVLYALQCVRQEFAFTNRALIKVSAETSTTTRKLVERFEYKSNRVEHVKFESTGVVDRDCELEFKIGEEKIKIDIERSKEEEIKGFYKALVLLGHKQEENELEWELVKQAMTTAKDTVRRSDPDRQSLNQQSDETLSWMKAQYERTHPHCYKNVITSVLDAAQAAQEKAG</sequence>
<proteinExistence type="predicted"/>
<dbReference type="Proteomes" id="UP000052943">
    <property type="component" value="Unassembled WGS sequence"/>
</dbReference>
<dbReference type="EMBL" id="LNFO01001434">
    <property type="protein sequence ID" value="KUF91537.1"/>
    <property type="molecule type" value="Genomic_DNA"/>
</dbReference>
<feature type="domain" description="Bacterial Pleckstrin homology" evidence="1">
    <location>
        <begin position="23"/>
        <end position="126"/>
    </location>
</feature>
<dbReference type="Pfam" id="PF08000">
    <property type="entry name" value="bPH_1"/>
    <property type="match status" value="2"/>
</dbReference>
<dbReference type="PANTHER" id="PTHR35796:SF3">
    <property type="entry name" value="BHLH DOMAIN-CONTAINING PROTEIN"/>
    <property type="match status" value="1"/>
</dbReference>
<organism evidence="2 3">
    <name type="scientific">Phytophthora nicotianae</name>
    <name type="common">Potato buckeye rot agent</name>
    <name type="synonym">Phytophthora parasitica</name>
    <dbReference type="NCBI Taxonomy" id="4792"/>
    <lineage>
        <taxon>Eukaryota</taxon>
        <taxon>Sar</taxon>
        <taxon>Stramenopiles</taxon>
        <taxon>Oomycota</taxon>
        <taxon>Peronosporomycetes</taxon>
        <taxon>Peronosporales</taxon>
        <taxon>Peronosporaceae</taxon>
        <taxon>Phytophthora</taxon>
    </lineage>
</organism>
<dbReference type="OrthoDB" id="2096634at2759"/>
<evidence type="ECO:0000313" key="3">
    <source>
        <dbReference type="Proteomes" id="UP000052943"/>
    </source>
</evidence>
<protein>
    <recommendedName>
        <fullName evidence="1">Bacterial Pleckstrin homology domain-containing protein</fullName>
    </recommendedName>
</protein>
<dbReference type="InterPro" id="IPR012544">
    <property type="entry name" value="PHb"/>
</dbReference>
<feature type="domain" description="Bacterial Pleckstrin homology" evidence="1">
    <location>
        <begin position="252"/>
        <end position="351"/>
    </location>
</feature>
<evidence type="ECO:0000313" key="2">
    <source>
        <dbReference type="EMBL" id="KUF91537.1"/>
    </source>
</evidence>
<comment type="caution">
    <text evidence="2">The sequence shown here is derived from an EMBL/GenBank/DDBJ whole genome shotgun (WGS) entry which is preliminary data.</text>
</comment>
<dbReference type="AlphaFoldDB" id="A0A0W8D560"/>
<gene>
    <name evidence="2" type="ORF">AM587_10010340</name>
</gene>
<dbReference type="Gene3D" id="2.30.29.50">
    <property type="entry name" value="Bacterial Pleckstrin homology domain"/>
    <property type="match status" value="2"/>
</dbReference>
<dbReference type="SUPFAM" id="SSF50729">
    <property type="entry name" value="PH domain-like"/>
    <property type="match status" value="2"/>
</dbReference>
<dbReference type="InterPro" id="IPR037063">
    <property type="entry name" value="PHb_sf"/>
</dbReference>
<dbReference type="Gene3D" id="1.10.287.210">
    <property type="match status" value="1"/>
</dbReference>
<reference evidence="2 3" key="1">
    <citation type="submission" date="2015-11" db="EMBL/GenBank/DDBJ databases">
        <title>Genomes and virulence difference between two physiological races of Phytophthora nicotianae.</title>
        <authorList>
            <person name="Liu H."/>
            <person name="Ma X."/>
            <person name="Yu H."/>
            <person name="Fang D."/>
            <person name="Li Y."/>
            <person name="Wang X."/>
            <person name="Wang W."/>
            <person name="Dong Y."/>
            <person name="Xiao B."/>
        </authorList>
    </citation>
    <scope>NUCLEOTIDE SEQUENCE [LARGE SCALE GENOMIC DNA]</scope>
    <source>
        <strain evidence="3">race 0</strain>
    </source>
</reference>
<name>A0A0W8D560_PHYNI</name>
<dbReference type="PANTHER" id="PTHR35796">
    <property type="entry name" value="HYPOTHETICAL CYTOSOLIC PROTEIN"/>
    <property type="match status" value="1"/>
</dbReference>
<accession>A0A0W8D560</accession>
<evidence type="ECO:0000259" key="1">
    <source>
        <dbReference type="Pfam" id="PF08000"/>
    </source>
</evidence>